<dbReference type="PANTHER" id="PTHR10584">
    <property type="entry name" value="SUGAR KINASE"/>
    <property type="match status" value="1"/>
</dbReference>
<gene>
    <name evidence="4" type="ORF">NYP16_06825</name>
</gene>
<dbReference type="PRINTS" id="PR00990">
    <property type="entry name" value="RIBOKINASE"/>
</dbReference>
<dbReference type="PANTHER" id="PTHR10584:SF166">
    <property type="entry name" value="RIBOKINASE"/>
    <property type="match status" value="1"/>
</dbReference>
<dbReference type="GO" id="GO:0006796">
    <property type="term" value="P:phosphate-containing compound metabolic process"/>
    <property type="evidence" value="ECO:0007669"/>
    <property type="project" value="UniProtKB-ARBA"/>
</dbReference>
<dbReference type="GO" id="GO:0016301">
    <property type="term" value="F:kinase activity"/>
    <property type="evidence" value="ECO:0007669"/>
    <property type="project" value="UniProtKB-KW"/>
</dbReference>
<feature type="domain" description="Carbohydrate kinase PfkB" evidence="3">
    <location>
        <begin position="262"/>
        <end position="340"/>
    </location>
</feature>
<evidence type="ECO:0000259" key="3">
    <source>
        <dbReference type="Pfam" id="PF00294"/>
    </source>
</evidence>
<protein>
    <submittedName>
        <fullName evidence="4">Carbohydrate kinase family protein</fullName>
    </submittedName>
</protein>
<evidence type="ECO:0000313" key="5">
    <source>
        <dbReference type="Proteomes" id="UP001141619"/>
    </source>
</evidence>
<dbReference type="InterPro" id="IPR029056">
    <property type="entry name" value="Ribokinase-like"/>
</dbReference>
<organism evidence="4 5">
    <name type="scientific">Govanella unica</name>
    <dbReference type="NCBI Taxonomy" id="2975056"/>
    <lineage>
        <taxon>Bacteria</taxon>
        <taxon>Pseudomonadati</taxon>
        <taxon>Pseudomonadota</taxon>
        <taxon>Alphaproteobacteria</taxon>
        <taxon>Emcibacterales</taxon>
        <taxon>Govanellaceae</taxon>
        <taxon>Govanella</taxon>
    </lineage>
</organism>
<keyword evidence="2 4" id="KW-0418">Kinase</keyword>
<evidence type="ECO:0000256" key="1">
    <source>
        <dbReference type="ARBA" id="ARBA00022679"/>
    </source>
</evidence>
<accession>A0A9X3Z708</accession>
<dbReference type="RefSeq" id="WP_274943366.1">
    <property type="nucleotide sequence ID" value="NZ_JANWOI010000002.1"/>
</dbReference>
<dbReference type="Pfam" id="PF00294">
    <property type="entry name" value="PfkB"/>
    <property type="match status" value="2"/>
</dbReference>
<dbReference type="InterPro" id="IPR002139">
    <property type="entry name" value="Ribo/fructo_kinase"/>
</dbReference>
<reference evidence="4" key="1">
    <citation type="submission" date="2022-08" db="EMBL/GenBank/DDBJ databases">
        <authorList>
            <person name="Vandamme P."/>
            <person name="Hettiarachchi A."/>
            <person name="Peeters C."/>
            <person name="Cnockaert M."/>
            <person name="Carlier A."/>
        </authorList>
    </citation>
    <scope>NUCLEOTIDE SEQUENCE</scope>
    <source>
        <strain evidence="4">LMG 31809</strain>
    </source>
</reference>
<evidence type="ECO:0000313" key="4">
    <source>
        <dbReference type="EMBL" id="MDA5193667.1"/>
    </source>
</evidence>
<dbReference type="Proteomes" id="UP001141619">
    <property type="component" value="Unassembled WGS sequence"/>
</dbReference>
<dbReference type="Gene3D" id="3.40.1190.20">
    <property type="match status" value="1"/>
</dbReference>
<name>A0A9X3Z708_9PROT</name>
<dbReference type="InterPro" id="IPR011611">
    <property type="entry name" value="PfkB_dom"/>
</dbReference>
<proteinExistence type="predicted"/>
<evidence type="ECO:0000256" key="2">
    <source>
        <dbReference type="ARBA" id="ARBA00022777"/>
    </source>
</evidence>
<feature type="domain" description="Carbohydrate kinase PfkB" evidence="3">
    <location>
        <begin position="27"/>
        <end position="221"/>
    </location>
</feature>
<keyword evidence="5" id="KW-1185">Reference proteome</keyword>
<comment type="caution">
    <text evidence="4">The sequence shown here is derived from an EMBL/GenBank/DDBJ whole genome shotgun (WGS) entry which is preliminary data.</text>
</comment>
<sequence>MKAVTVGSAMIDIITLVPSEDIERVTMTNATASFLLLEQGRKVEAESITIHVGGGAVNASVSMSRLGLAAGIVAKIGQDLNGKKVRERLAAEKVAADHVIETDKGATGTAVMISSHDRNATIFTYRGANRLLLERDITPVLFAGADLVYVTALSDNSADCFPLILTLAREQGAFVTANPGIRQLTSRTQPFLESLQNIDLLTLNETEASALVPALAANAAARESLPHVDIARDAPQLLKKGLHFGGFDMGLATFFAIVRRLGPGRVLVTDGVHGAFLADESGIHHCPILKVQVAGTAGAGDAFASTFASFTAFGSAPELALRAATVNAASVVSFVDTQTGLLSRANVEARAAAFSERLPVRSWAWVAPEV</sequence>
<dbReference type="EMBL" id="JANWOI010000002">
    <property type="protein sequence ID" value="MDA5193667.1"/>
    <property type="molecule type" value="Genomic_DNA"/>
</dbReference>
<dbReference type="AlphaFoldDB" id="A0A9X3Z708"/>
<keyword evidence="1" id="KW-0808">Transferase</keyword>
<reference evidence="4" key="2">
    <citation type="journal article" date="2023" name="Syst. Appl. Microbiol.">
        <title>Govania unica gen. nov., sp. nov., a rare biosphere bacterium that represents a novel family in the class Alphaproteobacteria.</title>
        <authorList>
            <person name="Vandamme P."/>
            <person name="Peeters C."/>
            <person name="Hettiarachchi A."/>
            <person name="Cnockaert M."/>
            <person name="Carlier A."/>
        </authorList>
    </citation>
    <scope>NUCLEOTIDE SEQUENCE</scope>
    <source>
        <strain evidence="4">LMG 31809</strain>
    </source>
</reference>
<dbReference type="SUPFAM" id="SSF53613">
    <property type="entry name" value="Ribokinase-like"/>
    <property type="match status" value="1"/>
</dbReference>